<feature type="domain" description="ABC transporter" evidence="7">
    <location>
        <begin position="27"/>
        <end position="257"/>
    </location>
</feature>
<accession>A0ABX3ZIF5</accession>
<dbReference type="InterPro" id="IPR027417">
    <property type="entry name" value="P-loop_NTPase"/>
</dbReference>
<keyword evidence="9" id="KW-1185">Reference proteome</keyword>
<evidence type="ECO:0000256" key="1">
    <source>
        <dbReference type="ARBA" id="ARBA00004202"/>
    </source>
</evidence>
<evidence type="ECO:0000256" key="2">
    <source>
        <dbReference type="ARBA" id="ARBA00022448"/>
    </source>
</evidence>
<proteinExistence type="predicted"/>
<dbReference type="GO" id="GO:0005524">
    <property type="term" value="F:ATP binding"/>
    <property type="evidence" value="ECO:0007669"/>
    <property type="project" value="UniProtKB-KW"/>
</dbReference>
<dbReference type="InterPro" id="IPR017871">
    <property type="entry name" value="ABC_transporter-like_CS"/>
</dbReference>
<dbReference type="PROSITE" id="PS50893">
    <property type="entry name" value="ABC_TRANSPORTER_2"/>
    <property type="match status" value="1"/>
</dbReference>
<comment type="subcellular location">
    <subcellularLocation>
        <location evidence="1">Cell membrane</location>
        <topology evidence="1">Peripheral membrane protein</topology>
    </subcellularLocation>
</comment>
<keyword evidence="5 8" id="KW-0067">ATP-binding</keyword>
<dbReference type="InterPro" id="IPR003439">
    <property type="entry name" value="ABC_transporter-like_ATP-bd"/>
</dbReference>
<evidence type="ECO:0000256" key="6">
    <source>
        <dbReference type="ARBA" id="ARBA00023136"/>
    </source>
</evidence>
<dbReference type="SUPFAM" id="SSF52540">
    <property type="entry name" value="P-loop containing nucleoside triphosphate hydrolases"/>
    <property type="match status" value="1"/>
</dbReference>
<dbReference type="InterPro" id="IPR003593">
    <property type="entry name" value="AAA+_ATPase"/>
</dbReference>
<keyword evidence="6" id="KW-0472">Membrane</keyword>
<evidence type="ECO:0000259" key="7">
    <source>
        <dbReference type="PROSITE" id="PS50893"/>
    </source>
</evidence>
<dbReference type="CDD" id="cd03293">
    <property type="entry name" value="ABC_NrtD_SsuB_transporters"/>
    <property type="match status" value="1"/>
</dbReference>
<keyword evidence="3" id="KW-1003">Cell membrane</keyword>
<dbReference type="EMBL" id="NHNT01000003">
    <property type="protein sequence ID" value="OUZ39502.1"/>
    <property type="molecule type" value="Genomic_DNA"/>
</dbReference>
<evidence type="ECO:0000256" key="5">
    <source>
        <dbReference type="ARBA" id="ARBA00022840"/>
    </source>
</evidence>
<evidence type="ECO:0000256" key="4">
    <source>
        <dbReference type="ARBA" id="ARBA00022741"/>
    </source>
</evidence>
<dbReference type="InterPro" id="IPR050166">
    <property type="entry name" value="ABC_transporter_ATP-bind"/>
</dbReference>
<dbReference type="PANTHER" id="PTHR42788:SF7">
    <property type="entry name" value="NITRATE ABC TRANSPORTER ATP-BINDING PROTEIN"/>
    <property type="match status" value="1"/>
</dbReference>
<dbReference type="Proteomes" id="UP000196594">
    <property type="component" value="Unassembled WGS sequence"/>
</dbReference>
<evidence type="ECO:0000313" key="8">
    <source>
        <dbReference type="EMBL" id="OUZ39502.1"/>
    </source>
</evidence>
<dbReference type="PROSITE" id="PS00211">
    <property type="entry name" value="ABC_TRANSPORTER_1"/>
    <property type="match status" value="1"/>
</dbReference>
<protein>
    <submittedName>
        <fullName evidence="8">Nitrate ABC transporter ATP-binding protein</fullName>
    </submittedName>
</protein>
<dbReference type="PANTHER" id="PTHR42788">
    <property type="entry name" value="TAURINE IMPORT ATP-BINDING PROTEIN-RELATED"/>
    <property type="match status" value="1"/>
</dbReference>
<sequence length="291" mass="32595">MVQLLERPVPQQNPISAEDSTEYKTKIKVQHIDFSYDATTKILNNIQLEVKEGEFLVFMGPSGCGKSTLLRMMAGLEPFSNGNIEINDKSVKETHPDCGVVFQDYSLFPWLTAQANVMLALKQRNKKMPKKELAHIAEQYLTLVHLGHAVKKYPGQMSGGMKQRAAIARALSYGSDLLLMDEPFGALDPVTRIQLQDLLVQISAEQKRTVVFVTHDVDEAIYLADRIVIFAPGKNGAVTKSIQVPIEKKGTDRKKLFENMEFRAFRESLLNEMNEQIVNSLRTEIADGAGI</sequence>
<evidence type="ECO:0000256" key="3">
    <source>
        <dbReference type="ARBA" id="ARBA00022475"/>
    </source>
</evidence>
<dbReference type="Pfam" id="PF00005">
    <property type="entry name" value="ABC_tran"/>
    <property type="match status" value="1"/>
</dbReference>
<reference evidence="8 9" key="1">
    <citation type="journal article" date="2017" name="Int. J. Syst. Evol. Microbiol.">
        <title>Solibacillus kalamii sp. nov., isolated from a high-efficiency particulate arrestance filter system used in the International Space Station.</title>
        <authorList>
            <person name="Checinska Sielaff A."/>
            <person name="Kumar R.M."/>
            <person name="Pal D."/>
            <person name="Mayilraj S."/>
            <person name="Venkateswaran K."/>
        </authorList>
    </citation>
    <scope>NUCLEOTIDE SEQUENCE [LARGE SCALE GENOMIC DNA]</scope>
    <source>
        <strain evidence="8 9">ISSFR-015</strain>
    </source>
</reference>
<dbReference type="RefSeq" id="WP_087616814.1">
    <property type="nucleotide sequence ID" value="NZ_JAFBEY010000001.1"/>
</dbReference>
<keyword evidence="2" id="KW-0813">Transport</keyword>
<comment type="caution">
    <text evidence="8">The sequence shown here is derived from an EMBL/GenBank/DDBJ whole genome shotgun (WGS) entry which is preliminary data.</text>
</comment>
<dbReference type="Gene3D" id="3.40.50.300">
    <property type="entry name" value="P-loop containing nucleotide triphosphate hydrolases"/>
    <property type="match status" value="1"/>
</dbReference>
<name>A0ABX3ZIF5_9BACL</name>
<evidence type="ECO:0000313" key="9">
    <source>
        <dbReference type="Proteomes" id="UP000196594"/>
    </source>
</evidence>
<dbReference type="SMART" id="SM00382">
    <property type="entry name" value="AAA"/>
    <property type="match status" value="1"/>
</dbReference>
<keyword evidence="4" id="KW-0547">Nucleotide-binding</keyword>
<gene>
    <name evidence="8" type="ORF">CBM15_07535</name>
</gene>
<organism evidence="8 9">
    <name type="scientific">Solibacillus kalamii</name>
    <dbReference type="NCBI Taxonomy" id="1748298"/>
    <lineage>
        <taxon>Bacteria</taxon>
        <taxon>Bacillati</taxon>
        <taxon>Bacillota</taxon>
        <taxon>Bacilli</taxon>
        <taxon>Bacillales</taxon>
        <taxon>Caryophanaceae</taxon>
        <taxon>Solibacillus</taxon>
    </lineage>
</organism>